<accession>Q1GYB7</accession>
<gene>
    <name evidence="2" type="ordered locus">Mfla_2505</name>
</gene>
<dbReference type="RefSeq" id="WP_011480723.1">
    <property type="nucleotide sequence ID" value="NC_007947.1"/>
</dbReference>
<dbReference type="GO" id="GO:0016491">
    <property type="term" value="F:oxidoreductase activity"/>
    <property type="evidence" value="ECO:0007669"/>
    <property type="project" value="InterPro"/>
</dbReference>
<dbReference type="STRING" id="265072.Mfla_2505"/>
<evidence type="ECO:0000259" key="1">
    <source>
        <dbReference type="Pfam" id="PF03358"/>
    </source>
</evidence>
<evidence type="ECO:0000313" key="3">
    <source>
        <dbReference type="Proteomes" id="UP000002440"/>
    </source>
</evidence>
<sequence>MIKLLGISGSLRKQSFNTALLNAAKTLAPADVQIEIATLHGIPLYDGDMEEASGIPEAVTTLKQKMIASDGVIIATPEYNGGFPGVLKNATDWLSRPPADIAQVFNGRAFTVIGATPSGFGTILAQDAWLRILRQLGTRYWAGGRLLLSRAHEAFDDQGRLVDQRSREELEKFIQGFAQFATKTPS</sequence>
<dbReference type="EMBL" id="CP000284">
    <property type="protein sequence ID" value="ABE50770.1"/>
    <property type="molecule type" value="Genomic_DNA"/>
</dbReference>
<dbReference type="KEGG" id="mfa:Mfla_2505"/>
<dbReference type="GO" id="GO:0010181">
    <property type="term" value="F:FMN binding"/>
    <property type="evidence" value="ECO:0007669"/>
    <property type="project" value="TreeGrafter"/>
</dbReference>
<organism evidence="2 3">
    <name type="scientific">Methylobacillus flagellatus (strain ATCC 51484 / DSM 6875 / VKM B-1610 / KT)</name>
    <dbReference type="NCBI Taxonomy" id="265072"/>
    <lineage>
        <taxon>Bacteria</taxon>
        <taxon>Pseudomonadati</taxon>
        <taxon>Pseudomonadota</taxon>
        <taxon>Betaproteobacteria</taxon>
        <taxon>Nitrosomonadales</taxon>
        <taxon>Methylophilaceae</taxon>
        <taxon>Methylobacillus</taxon>
    </lineage>
</organism>
<dbReference type="AlphaFoldDB" id="Q1GYB7"/>
<dbReference type="PANTHER" id="PTHR30543:SF21">
    <property type="entry name" value="NAD(P)H-DEPENDENT FMN REDUCTASE LOT6"/>
    <property type="match status" value="1"/>
</dbReference>
<protein>
    <submittedName>
        <fullName evidence="2">NADPH-dependent FMN reductase</fullName>
    </submittedName>
</protein>
<name>Q1GYB7_METFK</name>
<keyword evidence="3" id="KW-1185">Reference proteome</keyword>
<dbReference type="InterPro" id="IPR005025">
    <property type="entry name" value="FMN_Rdtase-like_dom"/>
</dbReference>
<dbReference type="InterPro" id="IPR050712">
    <property type="entry name" value="NAD(P)H-dep_reductase"/>
</dbReference>
<proteinExistence type="predicted"/>
<dbReference type="eggNOG" id="COG0431">
    <property type="taxonomic scope" value="Bacteria"/>
</dbReference>
<dbReference type="Pfam" id="PF03358">
    <property type="entry name" value="FMN_red"/>
    <property type="match status" value="1"/>
</dbReference>
<dbReference type="HOGENOM" id="CLU_055322_4_1_4"/>
<dbReference type="Proteomes" id="UP000002440">
    <property type="component" value="Chromosome"/>
</dbReference>
<dbReference type="GO" id="GO:0005829">
    <property type="term" value="C:cytosol"/>
    <property type="evidence" value="ECO:0007669"/>
    <property type="project" value="TreeGrafter"/>
</dbReference>
<dbReference type="InterPro" id="IPR029039">
    <property type="entry name" value="Flavoprotein-like_sf"/>
</dbReference>
<evidence type="ECO:0000313" key="2">
    <source>
        <dbReference type="EMBL" id="ABE50770.1"/>
    </source>
</evidence>
<dbReference type="PANTHER" id="PTHR30543">
    <property type="entry name" value="CHROMATE REDUCTASE"/>
    <property type="match status" value="1"/>
</dbReference>
<dbReference type="SUPFAM" id="SSF52218">
    <property type="entry name" value="Flavoproteins"/>
    <property type="match status" value="1"/>
</dbReference>
<dbReference type="Gene3D" id="3.40.50.360">
    <property type="match status" value="1"/>
</dbReference>
<reference evidence="2 3" key="1">
    <citation type="submission" date="2006-03" db="EMBL/GenBank/DDBJ databases">
        <title>Complete sequence of Methylobacillus flagellatus KT.</title>
        <authorList>
            <consortium name="US DOE Joint Genome Institute"/>
            <person name="Copeland A."/>
            <person name="Lucas S."/>
            <person name="Lapidus A."/>
            <person name="Barry K."/>
            <person name="Detter J.C."/>
            <person name="Glavina del Rio T."/>
            <person name="Hammon N."/>
            <person name="Israni S."/>
            <person name="Dalin E."/>
            <person name="Tice H."/>
            <person name="Pitluck S."/>
            <person name="Brettin T."/>
            <person name="Bruce D."/>
            <person name="Han C."/>
            <person name="Tapia R."/>
            <person name="Saunders E."/>
            <person name="Gilna P."/>
            <person name="Schmutz J."/>
            <person name="Larimer F."/>
            <person name="Land M."/>
            <person name="Kyrpides N."/>
            <person name="Anderson I."/>
            <person name="Richardson P."/>
        </authorList>
    </citation>
    <scope>NUCLEOTIDE SEQUENCE [LARGE SCALE GENOMIC DNA]</scope>
    <source>
        <strain evidence="3">KT / ATCC 51484 / DSM 6875</strain>
    </source>
</reference>
<feature type="domain" description="NADPH-dependent FMN reductase-like" evidence="1">
    <location>
        <begin position="2"/>
        <end position="152"/>
    </location>
</feature>